<dbReference type="PANTHER" id="PTHR16019:SF5">
    <property type="entry name" value="BSD DOMAIN-CONTAINING PROTEIN 1"/>
    <property type="match status" value="1"/>
</dbReference>
<dbReference type="Pfam" id="PF03909">
    <property type="entry name" value="BSD"/>
    <property type="match status" value="1"/>
</dbReference>
<dbReference type="SUPFAM" id="SSF140383">
    <property type="entry name" value="BSD domain-like"/>
    <property type="match status" value="1"/>
</dbReference>
<dbReference type="PROSITE" id="PS50858">
    <property type="entry name" value="BSD"/>
    <property type="match status" value="1"/>
</dbReference>
<accession>A0AAN9TN33</accession>
<protein>
    <recommendedName>
        <fullName evidence="2">BSD domain-containing protein</fullName>
    </recommendedName>
</protein>
<organism evidence="3 4">
    <name type="scientific">Parthenolecanium corni</name>
    <dbReference type="NCBI Taxonomy" id="536013"/>
    <lineage>
        <taxon>Eukaryota</taxon>
        <taxon>Metazoa</taxon>
        <taxon>Ecdysozoa</taxon>
        <taxon>Arthropoda</taxon>
        <taxon>Hexapoda</taxon>
        <taxon>Insecta</taxon>
        <taxon>Pterygota</taxon>
        <taxon>Neoptera</taxon>
        <taxon>Paraneoptera</taxon>
        <taxon>Hemiptera</taxon>
        <taxon>Sternorrhyncha</taxon>
        <taxon>Coccoidea</taxon>
        <taxon>Coccidae</taxon>
        <taxon>Parthenolecanium</taxon>
    </lineage>
</organism>
<sequence length="337" mass="38841">MAEDKNQNEVNENNDENAWWKSWYNSAKSKSEEVFDYLKQDLTEISSTVRTEAASIINSTTSVISEGIPVNIPAPEWSNATASVKESVSSFINTMSSALNPQPLDGDEEPYIVENDRIVSISKFQSKLYLLSADSSTYLNDIEDNLRLRYSAWLESLKNYEFNPLANEKLTKLLLSNSRLKENYDKLVPEQISHGEFWNRYLFRKALLEDEEAEKHRRRSLEKKVCESLEWEKESFGSHLSLSEEEQGQILQEYEKERCICSKLEPENKDENIKSELHGSNAESEVSSVQSANDRGKHWESFLKSFDILPPVVTNTFFLSESSSDDWEKDFDIDEIP</sequence>
<reference evidence="3 4" key="1">
    <citation type="submission" date="2024-03" db="EMBL/GenBank/DDBJ databases">
        <title>Adaptation during the transition from Ophiocordyceps entomopathogen to insect associate is accompanied by gene loss and intensified selection.</title>
        <authorList>
            <person name="Ward C.M."/>
            <person name="Onetto C.A."/>
            <person name="Borneman A.R."/>
        </authorList>
    </citation>
    <scope>NUCLEOTIDE SEQUENCE [LARGE SCALE GENOMIC DNA]</scope>
    <source>
        <strain evidence="3">AWRI1</strain>
        <tissue evidence="3">Single Adult Female</tissue>
    </source>
</reference>
<dbReference type="EMBL" id="JBBCAQ010000010">
    <property type="protein sequence ID" value="KAK7602160.1"/>
    <property type="molecule type" value="Genomic_DNA"/>
</dbReference>
<keyword evidence="4" id="KW-1185">Reference proteome</keyword>
<feature type="compositionally biased region" description="Polar residues" evidence="1">
    <location>
        <begin position="281"/>
        <end position="290"/>
    </location>
</feature>
<dbReference type="InterPro" id="IPR005607">
    <property type="entry name" value="BSD_dom"/>
</dbReference>
<gene>
    <name evidence="3" type="ORF">V9T40_009601</name>
</gene>
<comment type="caution">
    <text evidence="3">The sequence shown here is derived from an EMBL/GenBank/DDBJ whole genome shotgun (WGS) entry which is preliminary data.</text>
</comment>
<dbReference type="InterPro" id="IPR035925">
    <property type="entry name" value="BSD_dom_sf"/>
</dbReference>
<dbReference type="PANTHER" id="PTHR16019">
    <property type="entry name" value="SYNAPSE-ASSOCIATED PROTEIN"/>
    <property type="match status" value="1"/>
</dbReference>
<dbReference type="InterPro" id="IPR051494">
    <property type="entry name" value="BSD_domain-containing"/>
</dbReference>
<dbReference type="AlphaFoldDB" id="A0AAN9TN33"/>
<feature type="domain" description="BSD" evidence="2">
    <location>
        <begin position="168"/>
        <end position="209"/>
    </location>
</feature>
<proteinExistence type="predicted"/>
<evidence type="ECO:0000256" key="1">
    <source>
        <dbReference type="SAM" id="MobiDB-lite"/>
    </source>
</evidence>
<evidence type="ECO:0000259" key="2">
    <source>
        <dbReference type="PROSITE" id="PS50858"/>
    </source>
</evidence>
<dbReference type="Proteomes" id="UP001367676">
    <property type="component" value="Unassembled WGS sequence"/>
</dbReference>
<evidence type="ECO:0000313" key="3">
    <source>
        <dbReference type="EMBL" id="KAK7602160.1"/>
    </source>
</evidence>
<feature type="region of interest" description="Disordered" evidence="1">
    <location>
        <begin position="271"/>
        <end position="290"/>
    </location>
</feature>
<name>A0AAN9TN33_9HEMI</name>
<dbReference type="GO" id="GO:0005737">
    <property type="term" value="C:cytoplasm"/>
    <property type="evidence" value="ECO:0007669"/>
    <property type="project" value="TreeGrafter"/>
</dbReference>
<dbReference type="Gene3D" id="1.10.3970.10">
    <property type="entry name" value="BSD domain"/>
    <property type="match status" value="1"/>
</dbReference>
<evidence type="ECO:0000313" key="4">
    <source>
        <dbReference type="Proteomes" id="UP001367676"/>
    </source>
</evidence>